<feature type="coiled-coil region" evidence="1">
    <location>
        <begin position="41"/>
        <end position="79"/>
    </location>
</feature>
<evidence type="ECO:0000313" key="2">
    <source>
        <dbReference type="EMBL" id="OJF71416.1"/>
    </source>
</evidence>
<keyword evidence="1" id="KW-0175">Coiled coil</keyword>
<reference evidence="3" key="1">
    <citation type="submission" date="2016-06" db="EMBL/GenBank/DDBJ databases">
        <authorList>
            <person name="de Vries S.P.W."/>
            <person name="Hadjirin N.F."/>
            <person name="Lay E.M."/>
            <person name="Zadoks R.N."/>
            <person name="Peacock S.J."/>
            <person name="Parkhill J."/>
            <person name="Grant A.J."/>
            <person name="Mcdougall S."/>
            <person name="Holmes M.A."/>
        </authorList>
    </citation>
    <scope>NUCLEOTIDE SEQUENCE [LARGE SCALE GENOMIC DNA]</scope>
    <source>
        <strain evidence="3">NZ1587</strain>
    </source>
</reference>
<dbReference type="OrthoDB" id="2606754at2"/>
<dbReference type="Proteomes" id="UP000182015">
    <property type="component" value="Unassembled WGS sequence"/>
</dbReference>
<gene>
    <name evidence="2" type="ORF">A9Q68_09555</name>
</gene>
<evidence type="ECO:0000313" key="3">
    <source>
        <dbReference type="Proteomes" id="UP000182015"/>
    </source>
</evidence>
<name>A0A1L8ML12_9STRE</name>
<comment type="caution">
    <text evidence="2">The sequence shown here is derived from an EMBL/GenBank/DDBJ whole genome shotgun (WGS) entry which is preliminary data.</text>
</comment>
<protein>
    <submittedName>
        <fullName evidence="2">Uncharacterized protein</fullName>
    </submittedName>
</protein>
<organism evidence="2 3">
    <name type="scientific">Streptococcus bovimastitidis</name>
    <dbReference type="NCBI Taxonomy" id="1856638"/>
    <lineage>
        <taxon>Bacteria</taxon>
        <taxon>Bacillati</taxon>
        <taxon>Bacillota</taxon>
        <taxon>Bacilli</taxon>
        <taxon>Lactobacillales</taxon>
        <taxon>Streptococcaceae</taxon>
        <taxon>Streptococcus</taxon>
    </lineage>
</organism>
<evidence type="ECO:0000256" key="1">
    <source>
        <dbReference type="SAM" id="Coils"/>
    </source>
</evidence>
<keyword evidence="3" id="KW-1185">Reference proteome</keyword>
<accession>A0A1L8ML12</accession>
<sequence>MENQVSDALLRAGVELGVLAVKGTTTLVNSKIQSIRDEKSAEKLRNTYDEIINELLSEREQAIRIAQAYKEEYEKVNINDEDIEYLHKTLTQMISLISSFTNVDSEQEASMTQLVELLNKDTLKTMQLLGFNYKEAIGEPLTEVCATTIKCKLSPSPKRNNKSQRK</sequence>
<dbReference type="RefSeq" id="WP_071794478.1">
    <property type="nucleotide sequence ID" value="NZ_LZDD01000003.1"/>
</dbReference>
<dbReference type="AlphaFoldDB" id="A0A1L8ML12"/>
<proteinExistence type="predicted"/>
<dbReference type="EMBL" id="LZDD01000003">
    <property type="protein sequence ID" value="OJF71416.1"/>
    <property type="molecule type" value="Genomic_DNA"/>
</dbReference>